<evidence type="ECO:0000313" key="14">
    <source>
        <dbReference type="Proteomes" id="UP000672602"/>
    </source>
</evidence>
<dbReference type="PANTHER" id="PTHR34476:SF1">
    <property type="entry name" value="DNA-DIRECTED RNA POLYMERASE SUBUNIT OMEGA"/>
    <property type="match status" value="1"/>
</dbReference>
<dbReference type="EMBL" id="JAGMWN010000001">
    <property type="protein sequence ID" value="MBP5855874.1"/>
    <property type="molecule type" value="Genomic_DNA"/>
</dbReference>
<dbReference type="PANTHER" id="PTHR34476">
    <property type="entry name" value="DNA-DIRECTED RNA POLYMERASE SUBUNIT OMEGA"/>
    <property type="match status" value="1"/>
</dbReference>
<comment type="catalytic activity">
    <reaction evidence="10 11">
        <text>RNA(n) + a ribonucleoside 5'-triphosphate = RNA(n+1) + diphosphate</text>
        <dbReference type="Rhea" id="RHEA:21248"/>
        <dbReference type="Rhea" id="RHEA-COMP:14527"/>
        <dbReference type="Rhea" id="RHEA-COMP:17342"/>
        <dbReference type="ChEBI" id="CHEBI:33019"/>
        <dbReference type="ChEBI" id="CHEBI:61557"/>
        <dbReference type="ChEBI" id="CHEBI:140395"/>
        <dbReference type="EC" id="2.7.7.6"/>
    </reaction>
</comment>
<evidence type="ECO:0000256" key="9">
    <source>
        <dbReference type="ARBA" id="ARBA00030998"/>
    </source>
</evidence>
<dbReference type="EC" id="2.7.7.6" evidence="2 11"/>
<dbReference type="GO" id="GO:0006351">
    <property type="term" value="P:DNA-templated transcription"/>
    <property type="evidence" value="ECO:0007669"/>
    <property type="project" value="UniProtKB-UniRule"/>
</dbReference>
<comment type="function">
    <text evidence="11">Promotes RNA polymerase assembly. Latches the N- and C-terminal regions of the beta' subunit thereby facilitating its interaction with the beta and alpha subunits.</text>
</comment>
<keyword evidence="4 11" id="KW-0240">DNA-directed RNA polymerase</keyword>
<evidence type="ECO:0000256" key="1">
    <source>
        <dbReference type="ARBA" id="ARBA00006711"/>
    </source>
</evidence>
<gene>
    <name evidence="11" type="primary">rpoZ</name>
    <name evidence="13" type="ORF">KAJ83_02560</name>
</gene>
<dbReference type="HAMAP" id="MF_00366">
    <property type="entry name" value="RNApol_bact_RpoZ"/>
    <property type="match status" value="1"/>
</dbReference>
<keyword evidence="14" id="KW-1185">Reference proteome</keyword>
<dbReference type="Gene3D" id="3.90.940.10">
    <property type="match status" value="1"/>
</dbReference>
<dbReference type="RefSeq" id="WP_210680440.1">
    <property type="nucleotide sequence ID" value="NZ_JAGMWN010000001.1"/>
</dbReference>
<evidence type="ECO:0000256" key="8">
    <source>
        <dbReference type="ARBA" id="ARBA00029924"/>
    </source>
</evidence>
<dbReference type="InterPro" id="IPR003716">
    <property type="entry name" value="DNA-dir_RNA_pol_omega"/>
</dbReference>
<evidence type="ECO:0000256" key="12">
    <source>
        <dbReference type="SAM" id="MobiDB-lite"/>
    </source>
</evidence>
<organism evidence="13 14">
    <name type="scientific">Marivibrio halodurans</name>
    <dbReference type="NCBI Taxonomy" id="2039722"/>
    <lineage>
        <taxon>Bacteria</taxon>
        <taxon>Pseudomonadati</taxon>
        <taxon>Pseudomonadota</taxon>
        <taxon>Alphaproteobacteria</taxon>
        <taxon>Rhodospirillales</taxon>
        <taxon>Rhodospirillaceae</taxon>
        <taxon>Marivibrio</taxon>
    </lineage>
</organism>
<dbReference type="GO" id="GO:0003899">
    <property type="term" value="F:DNA-directed RNA polymerase activity"/>
    <property type="evidence" value="ECO:0007669"/>
    <property type="project" value="UniProtKB-UniRule"/>
</dbReference>
<name>A0A8J7V2L1_9PROT</name>
<dbReference type="GO" id="GO:0003677">
    <property type="term" value="F:DNA binding"/>
    <property type="evidence" value="ECO:0007669"/>
    <property type="project" value="UniProtKB-UniRule"/>
</dbReference>
<comment type="similarity">
    <text evidence="1 11">Belongs to the RNA polymerase subunit omega family.</text>
</comment>
<evidence type="ECO:0000256" key="2">
    <source>
        <dbReference type="ARBA" id="ARBA00012418"/>
    </source>
</evidence>
<dbReference type="GO" id="GO:0000428">
    <property type="term" value="C:DNA-directed RNA polymerase complex"/>
    <property type="evidence" value="ECO:0007669"/>
    <property type="project" value="UniProtKB-KW"/>
</dbReference>
<dbReference type="InterPro" id="IPR036161">
    <property type="entry name" value="RPB6/omega-like_sf"/>
</dbReference>
<keyword evidence="5 11" id="KW-0808">Transferase</keyword>
<evidence type="ECO:0000256" key="6">
    <source>
        <dbReference type="ARBA" id="ARBA00022695"/>
    </source>
</evidence>
<accession>A0A8J7V2L1</accession>
<evidence type="ECO:0000256" key="7">
    <source>
        <dbReference type="ARBA" id="ARBA00023163"/>
    </source>
</evidence>
<sequence>MARVTVEDCVEKVPNRFELVLMAGQRSRDIANGSELQVDRDRDKNPVVALREIAEDKLDTEYLKDSLVRGLQKHIEQDEPEEEDMLEMAAAALLSEESEGTSGQSRPEGEEGEGDAAEAKAAAEAMFEDVDPSDRED</sequence>
<evidence type="ECO:0000256" key="4">
    <source>
        <dbReference type="ARBA" id="ARBA00022478"/>
    </source>
</evidence>
<comment type="subunit">
    <text evidence="11">The RNAP catalytic core consists of 2 alpha, 1 beta, 1 beta' and 1 omega subunit. When a sigma factor is associated with the core the holoenzyme is formed, which can initiate transcription.</text>
</comment>
<dbReference type="SUPFAM" id="SSF63562">
    <property type="entry name" value="RPB6/omega subunit-like"/>
    <property type="match status" value="1"/>
</dbReference>
<keyword evidence="6 11" id="KW-0548">Nucleotidyltransferase</keyword>
<proteinExistence type="inferred from homology"/>
<feature type="region of interest" description="Disordered" evidence="12">
    <location>
        <begin position="92"/>
        <end position="137"/>
    </location>
</feature>
<dbReference type="Proteomes" id="UP000672602">
    <property type="component" value="Unassembled WGS sequence"/>
</dbReference>
<comment type="caution">
    <text evidence="13">The sequence shown here is derived from an EMBL/GenBank/DDBJ whole genome shotgun (WGS) entry which is preliminary data.</text>
</comment>
<evidence type="ECO:0000256" key="3">
    <source>
        <dbReference type="ARBA" id="ARBA00013725"/>
    </source>
</evidence>
<dbReference type="InterPro" id="IPR006110">
    <property type="entry name" value="Pol_omega/Rpo6/RPB6"/>
</dbReference>
<feature type="compositionally biased region" description="Acidic residues" evidence="12">
    <location>
        <begin position="126"/>
        <end position="137"/>
    </location>
</feature>
<dbReference type="NCBIfam" id="TIGR00690">
    <property type="entry name" value="rpoZ"/>
    <property type="match status" value="1"/>
</dbReference>
<dbReference type="AlphaFoldDB" id="A0A8J7V2L1"/>
<evidence type="ECO:0000313" key="13">
    <source>
        <dbReference type="EMBL" id="MBP5855874.1"/>
    </source>
</evidence>
<keyword evidence="7 11" id="KW-0804">Transcription</keyword>
<protein>
    <recommendedName>
        <fullName evidence="3 11">DNA-directed RNA polymerase subunit omega</fullName>
        <shortName evidence="11">RNAP omega subunit</shortName>
        <ecNumber evidence="2 11">2.7.7.6</ecNumber>
    </recommendedName>
    <alternativeName>
        <fullName evidence="9 11">RNA polymerase omega subunit</fullName>
    </alternativeName>
    <alternativeName>
        <fullName evidence="8 11">Transcriptase subunit omega</fullName>
    </alternativeName>
</protein>
<evidence type="ECO:0000256" key="5">
    <source>
        <dbReference type="ARBA" id="ARBA00022679"/>
    </source>
</evidence>
<dbReference type="Pfam" id="PF01192">
    <property type="entry name" value="RNA_pol_Rpb6"/>
    <property type="match status" value="1"/>
</dbReference>
<dbReference type="SMART" id="SM01409">
    <property type="entry name" value="RNA_pol_Rpb6"/>
    <property type="match status" value="1"/>
</dbReference>
<evidence type="ECO:0000256" key="10">
    <source>
        <dbReference type="ARBA" id="ARBA00048552"/>
    </source>
</evidence>
<reference evidence="13" key="1">
    <citation type="submission" date="2021-04" db="EMBL/GenBank/DDBJ databases">
        <authorList>
            <person name="Zhang D.-C."/>
        </authorList>
    </citation>
    <scope>NUCLEOTIDE SEQUENCE</scope>
    <source>
        <strain evidence="13">CGMCC 1.15697</strain>
    </source>
</reference>
<evidence type="ECO:0000256" key="11">
    <source>
        <dbReference type="HAMAP-Rule" id="MF_00366"/>
    </source>
</evidence>